<name>A0A9Q0L5K9_ANAIG</name>
<feature type="signal peptide" evidence="3">
    <location>
        <begin position="1"/>
        <end position="19"/>
    </location>
</feature>
<dbReference type="Gene3D" id="3.90.730.10">
    <property type="entry name" value="Ribonuclease T2-like"/>
    <property type="match status" value="1"/>
</dbReference>
<dbReference type="GO" id="GO:0005576">
    <property type="term" value="C:extracellular region"/>
    <property type="evidence" value="ECO:0007669"/>
    <property type="project" value="TreeGrafter"/>
</dbReference>
<reference evidence="4" key="1">
    <citation type="submission" date="2022-10" db="EMBL/GenBank/DDBJ databases">
        <title>Novel sulphate-reducing endosymbionts in the free-living metamonad Anaeramoeba.</title>
        <authorList>
            <person name="Jerlstrom-Hultqvist J."/>
            <person name="Cepicka I."/>
            <person name="Gallot-Lavallee L."/>
            <person name="Salas-Leiva D."/>
            <person name="Curtis B.A."/>
            <person name="Zahonova K."/>
            <person name="Pipaliya S."/>
            <person name="Dacks J."/>
            <person name="Roger A.J."/>
        </authorList>
    </citation>
    <scope>NUCLEOTIDE SEQUENCE</scope>
    <source>
        <strain evidence="4">BMAN</strain>
    </source>
</reference>
<evidence type="ECO:0000313" key="4">
    <source>
        <dbReference type="EMBL" id="KAJ5066391.1"/>
    </source>
</evidence>
<dbReference type="PANTHER" id="PTHR11240">
    <property type="entry name" value="RIBONUCLEASE T2"/>
    <property type="match status" value="1"/>
</dbReference>
<dbReference type="PANTHER" id="PTHR11240:SF22">
    <property type="entry name" value="RIBONUCLEASE T2"/>
    <property type="match status" value="1"/>
</dbReference>
<dbReference type="SUPFAM" id="SSF55895">
    <property type="entry name" value="Ribonuclease Rh-like"/>
    <property type="match status" value="1"/>
</dbReference>
<evidence type="ECO:0000256" key="3">
    <source>
        <dbReference type="SAM" id="SignalP"/>
    </source>
</evidence>
<organism evidence="4 5">
    <name type="scientific">Anaeramoeba ignava</name>
    <name type="common">Anaerobic marine amoeba</name>
    <dbReference type="NCBI Taxonomy" id="1746090"/>
    <lineage>
        <taxon>Eukaryota</taxon>
        <taxon>Metamonada</taxon>
        <taxon>Anaeramoebidae</taxon>
        <taxon>Anaeramoeba</taxon>
    </lineage>
</organism>
<evidence type="ECO:0000256" key="2">
    <source>
        <dbReference type="RuleBase" id="RU004328"/>
    </source>
</evidence>
<evidence type="ECO:0000256" key="1">
    <source>
        <dbReference type="ARBA" id="ARBA00007469"/>
    </source>
</evidence>
<feature type="chain" id="PRO_5040266100" evidence="3">
    <location>
        <begin position="20"/>
        <end position="230"/>
    </location>
</feature>
<proteinExistence type="inferred from homology"/>
<gene>
    <name evidence="4" type="ORF">M0811_13672</name>
</gene>
<dbReference type="InterPro" id="IPR001568">
    <property type="entry name" value="RNase_T2-like"/>
</dbReference>
<sequence>MKILLFSIILFLIFNFGSTADVFDYYHFKMMWPLSDCVNAPNCSVPDWYKTFSIHTFVPRTDANIPVNCTPSYPFNETEISTFKTLLSILWPDFWDFANPEDFWATNWVNHGTCALSELGTEENYFQHALILRAYTSAGDFLANANIVPSDSVAYSYHLIDIAVRAATGKLATIHCRGMGDKIILHEIGFCFDKQFNMFDCSQELRTQEGSDCPQNIYDSSIYYIQHLSS</sequence>
<protein>
    <submittedName>
        <fullName evidence="4">Ribonuclease t2</fullName>
    </submittedName>
</protein>
<dbReference type="OMA" id="PRSKCGE"/>
<dbReference type="InterPro" id="IPR036430">
    <property type="entry name" value="RNase_T2-like_sf"/>
</dbReference>
<evidence type="ECO:0000313" key="5">
    <source>
        <dbReference type="Proteomes" id="UP001149090"/>
    </source>
</evidence>
<keyword evidence="5" id="KW-1185">Reference proteome</keyword>
<dbReference type="GO" id="GO:0033897">
    <property type="term" value="F:ribonuclease T2 activity"/>
    <property type="evidence" value="ECO:0007669"/>
    <property type="project" value="InterPro"/>
</dbReference>
<accession>A0A9Q0L5K9</accession>
<comment type="caution">
    <text evidence="4">The sequence shown here is derived from an EMBL/GenBank/DDBJ whole genome shotgun (WGS) entry which is preliminary data.</text>
</comment>
<comment type="similarity">
    <text evidence="1 2">Belongs to the RNase T2 family.</text>
</comment>
<dbReference type="OrthoDB" id="435754at2759"/>
<dbReference type="Proteomes" id="UP001149090">
    <property type="component" value="Unassembled WGS sequence"/>
</dbReference>
<dbReference type="GO" id="GO:0006401">
    <property type="term" value="P:RNA catabolic process"/>
    <property type="evidence" value="ECO:0007669"/>
    <property type="project" value="TreeGrafter"/>
</dbReference>
<dbReference type="Pfam" id="PF00445">
    <property type="entry name" value="Ribonuclease_T2"/>
    <property type="match status" value="1"/>
</dbReference>
<keyword evidence="3" id="KW-0732">Signal</keyword>
<dbReference type="GO" id="GO:0003723">
    <property type="term" value="F:RNA binding"/>
    <property type="evidence" value="ECO:0007669"/>
    <property type="project" value="InterPro"/>
</dbReference>
<dbReference type="EMBL" id="JAPDFW010000144">
    <property type="protein sequence ID" value="KAJ5066391.1"/>
    <property type="molecule type" value="Genomic_DNA"/>
</dbReference>
<dbReference type="AlphaFoldDB" id="A0A9Q0L5K9"/>